<dbReference type="AlphaFoldDB" id="A0A1I1FM55"/>
<dbReference type="NCBIfam" id="TIGR03413">
    <property type="entry name" value="GSH_gloB"/>
    <property type="match status" value="1"/>
</dbReference>
<evidence type="ECO:0000313" key="10">
    <source>
        <dbReference type="Proteomes" id="UP000199046"/>
    </source>
</evidence>
<dbReference type="EC" id="3.1.2.6" evidence="7"/>
<evidence type="ECO:0000256" key="2">
    <source>
        <dbReference type="ARBA" id="ARBA00004963"/>
    </source>
</evidence>
<dbReference type="PIRSF" id="PIRSF005457">
    <property type="entry name" value="Glx"/>
    <property type="match status" value="1"/>
</dbReference>
<feature type="binding site" evidence="7">
    <location>
        <position position="169"/>
    </location>
    <ligand>
        <name>Zn(2+)</name>
        <dbReference type="ChEBI" id="CHEBI:29105"/>
        <label>2</label>
    </ligand>
</feature>
<comment type="cofactor">
    <cofactor evidence="7">
        <name>Zn(2+)</name>
        <dbReference type="ChEBI" id="CHEBI:29105"/>
    </cofactor>
    <text evidence="7">Binds 2 Zn(2+) ions per subunit.</text>
</comment>
<dbReference type="InterPro" id="IPR035680">
    <property type="entry name" value="Clx_II_MBL"/>
</dbReference>
<accession>A0A1I1FM55</accession>
<evidence type="ECO:0000259" key="8">
    <source>
        <dbReference type="SMART" id="SM00849"/>
    </source>
</evidence>
<dbReference type="InterPro" id="IPR050110">
    <property type="entry name" value="Glyoxalase_II_hydrolase"/>
</dbReference>
<name>A0A1I1FM55_9GAMM</name>
<protein>
    <recommendedName>
        <fullName evidence="7">Hydroxyacylglutathione hydrolase</fullName>
        <ecNumber evidence="7">3.1.2.6</ecNumber>
    </recommendedName>
    <alternativeName>
        <fullName evidence="7">Glyoxalase II</fullName>
        <shortName evidence="7">Glx II</shortName>
    </alternativeName>
</protein>
<comment type="subunit">
    <text evidence="7">Monomer.</text>
</comment>
<dbReference type="PANTHER" id="PTHR43705">
    <property type="entry name" value="HYDROXYACYLGLUTATHIONE HYDROLASE"/>
    <property type="match status" value="1"/>
</dbReference>
<evidence type="ECO:0000256" key="6">
    <source>
        <dbReference type="ARBA" id="ARBA00022833"/>
    </source>
</evidence>
<evidence type="ECO:0000256" key="4">
    <source>
        <dbReference type="ARBA" id="ARBA00022723"/>
    </source>
</evidence>
<dbReference type="OrthoDB" id="9802248at2"/>
<evidence type="ECO:0000313" key="9">
    <source>
        <dbReference type="EMBL" id="SFC00609.1"/>
    </source>
</evidence>
<dbReference type="CDD" id="cd07723">
    <property type="entry name" value="hydroxyacylglutathione_hydrolase_MBL-fold"/>
    <property type="match status" value="1"/>
</dbReference>
<comment type="catalytic activity">
    <reaction evidence="1 7">
        <text>an S-(2-hydroxyacyl)glutathione + H2O = a 2-hydroxy carboxylate + glutathione + H(+)</text>
        <dbReference type="Rhea" id="RHEA:21864"/>
        <dbReference type="ChEBI" id="CHEBI:15377"/>
        <dbReference type="ChEBI" id="CHEBI:15378"/>
        <dbReference type="ChEBI" id="CHEBI:57925"/>
        <dbReference type="ChEBI" id="CHEBI:58896"/>
        <dbReference type="ChEBI" id="CHEBI:71261"/>
        <dbReference type="EC" id="3.1.2.6"/>
    </reaction>
</comment>
<feature type="binding site" evidence="7">
    <location>
        <position position="131"/>
    </location>
    <ligand>
        <name>Zn(2+)</name>
        <dbReference type="ChEBI" id="CHEBI:29105"/>
        <label>2</label>
    </ligand>
</feature>
<dbReference type="Proteomes" id="UP000199046">
    <property type="component" value="Unassembled WGS sequence"/>
</dbReference>
<dbReference type="SUPFAM" id="SSF56281">
    <property type="entry name" value="Metallo-hydrolase/oxidoreductase"/>
    <property type="match status" value="1"/>
</dbReference>
<keyword evidence="6 7" id="KW-0862">Zinc</keyword>
<dbReference type="STRING" id="402385.SAMN05421848_0197"/>
<comment type="pathway">
    <text evidence="2 7">Secondary metabolite metabolism; methylglyoxal degradation; (R)-lactate from methylglyoxal: step 2/2.</text>
</comment>
<dbReference type="InterPro" id="IPR032282">
    <property type="entry name" value="HAGH_C"/>
</dbReference>
<sequence length="255" mass="28417">MLTVKPLPAFQDNYIWVLQQDNTGSVVVVDPGEAQPVIDYLERTGARLEAILITHHHQDHTGGLNELKSRYSPRVIGPDNPAIAGIDETVGEGDRFRLMGRHFEVMATPGHTLDHISFLSSGTPSLLFCADTLFCGGCGRLFEGSPEQMYKALTRFAELDDDTLVFGAHEYTLANLKFAKAAEPDNSTRDALFEECQKARELDRPTLPSTIGRERDINPFMRTHLESVQRGAAEQGEAHDAQSTFTTLRAWKDRF</sequence>
<gene>
    <name evidence="7" type="primary">gloB</name>
    <name evidence="9" type="ORF">SAMN05421848_0197</name>
</gene>
<dbReference type="SMART" id="SM00849">
    <property type="entry name" value="Lactamase_B"/>
    <property type="match status" value="1"/>
</dbReference>
<dbReference type="InterPro" id="IPR001279">
    <property type="entry name" value="Metallo-B-lactamas"/>
</dbReference>
<feature type="binding site" evidence="7">
    <location>
        <position position="57"/>
    </location>
    <ligand>
        <name>Zn(2+)</name>
        <dbReference type="ChEBI" id="CHEBI:29105"/>
        <label>1</label>
    </ligand>
</feature>
<dbReference type="UniPathway" id="UPA00619">
    <property type="reaction ID" value="UER00676"/>
</dbReference>
<evidence type="ECO:0000256" key="3">
    <source>
        <dbReference type="ARBA" id="ARBA00006759"/>
    </source>
</evidence>
<dbReference type="Pfam" id="PF00753">
    <property type="entry name" value="Lactamase_B"/>
    <property type="match status" value="1"/>
</dbReference>
<feature type="domain" description="Metallo-beta-lactamase" evidence="8">
    <location>
        <begin position="12"/>
        <end position="169"/>
    </location>
</feature>
<feature type="binding site" evidence="7">
    <location>
        <position position="111"/>
    </location>
    <ligand>
        <name>Zn(2+)</name>
        <dbReference type="ChEBI" id="CHEBI:29105"/>
        <label>1</label>
    </ligand>
</feature>
<feature type="binding site" evidence="7">
    <location>
        <position position="60"/>
    </location>
    <ligand>
        <name>Zn(2+)</name>
        <dbReference type="ChEBI" id="CHEBI:29105"/>
        <label>2</label>
    </ligand>
</feature>
<feature type="binding site" evidence="7">
    <location>
        <position position="55"/>
    </location>
    <ligand>
        <name>Zn(2+)</name>
        <dbReference type="ChEBI" id="CHEBI:29105"/>
        <label>1</label>
    </ligand>
</feature>
<dbReference type="InterPro" id="IPR036866">
    <property type="entry name" value="RibonucZ/Hydroxyglut_hydro"/>
</dbReference>
<dbReference type="GO" id="GO:0019243">
    <property type="term" value="P:methylglyoxal catabolic process to D-lactate via S-lactoyl-glutathione"/>
    <property type="evidence" value="ECO:0007669"/>
    <property type="project" value="UniProtKB-UniRule"/>
</dbReference>
<dbReference type="RefSeq" id="WP_090129935.1">
    <property type="nucleotide sequence ID" value="NZ_FOLY01000001.1"/>
</dbReference>
<comment type="function">
    <text evidence="7">Thiolesterase that catalyzes the hydrolysis of S-D-lactoyl-glutathione to form glutathione and D-lactic acid.</text>
</comment>
<keyword evidence="4 7" id="KW-0479">Metal-binding</keyword>
<dbReference type="GO" id="GO:0046872">
    <property type="term" value="F:metal ion binding"/>
    <property type="evidence" value="ECO:0007669"/>
    <property type="project" value="UniProtKB-KW"/>
</dbReference>
<organism evidence="9 10">
    <name type="scientific">Kushneria avicenniae</name>
    <dbReference type="NCBI Taxonomy" id="402385"/>
    <lineage>
        <taxon>Bacteria</taxon>
        <taxon>Pseudomonadati</taxon>
        <taxon>Pseudomonadota</taxon>
        <taxon>Gammaproteobacteria</taxon>
        <taxon>Oceanospirillales</taxon>
        <taxon>Halomonadaceae</taxon>
        <taxon>Kushneria</taxon>
    </lineage>
</organism>
<dbReference type="GO" id="GO:0004416">
    <property type="term" value="F:hydroxyacylglutathione hydrolase activity"/>
    <property type="evidence" value="ECO:0007669"/>
    <property type="project" value="UniProtKB-UniRule"/>
</dbReference>
<dbReference type="Gene3D" id="3.60.15.10">
    <property type="entry name" value="Ribonuclease Z/Hydroxyacylglutathione hydrolase-like"/>
    <property type="match status" value="1"/>
</dbReference>
<evidence type="ECO:0000256" key="5">
    <source>
        <dbReference type="ARBA" id="ARBA00022801"/>
    </source>
</evidence>
<evidence type="ECO:0000256" key="1">
    <source>
        <dbReference type="ARBA" id="ARBA00001623"/>
    </source>
</evidence>
<reference evidence="10" key="1">
    <citation type="submission" date="2016-10" db="EMBL/GenBank/DDBJ databases">
        <authorList>
            <person name="Varghese N."/>
            <person name="Submissions S."/>
        </authorList>
    </citation>
    <scope>NUCLEOTIDE SEQUENCE [LARGE SCALE GENOMIC DNA]</scope>
    <source>
        <strain evidence="10">DSM 23439</strain>
    </source>
</reference>
<feature type="binding site" evidence="7">
    <location>
        <position position="59"/>
    </location>
    <ligand>
        <name>Zn(2+)</name>
        <dbReference type="ChEBI" id="CHEBI:29105"/>
        <label>2</label>
    </ligand>
</feature>
<feature type="binding site" evidence="7">
    <location>
        <position position="131"/>
    </location>
    <ligand>
        <name>Zn(2+)</name>
        <dbReference type="ChEBI" id="CHEBI:29105"/>
        <label>1</label>
    </ligand>
</feature>
<keyword evidence="5 7" id="KW-0378">Hydrolase</keyword>
<dbReference type="PANTHER" id="PTHR43705:SF1">
    <property type="entry name" value="HYDROXYACYLGLUTATHIONE HYDROLASE GLOB"/>
    <property type="match status" value="1"/>
</dbReference>
<evidence type="ECO:0000256" key="7">
    <source>
        <dbReference type="HAMAP-Rule" id="MF_01374"/>
    </source>
</evidence>
<proteinExistence type="inferred from homology"/>
<dbReference type="EMBL" id="FOLY01000001">
    <property type="protein sequence ID" value="SFC00609.1"/>
    <property type="molecule type" value="Genomic_DNA"/>
</dbReference>
<comment type="similarity">
    <text evidence="3 7">Belongs to the metallo-beta-lactamase superfamily. Glyoxalase II family.</text>
</comment>
<dbReference type="InterPro" id="IPR017782">
    <property type="entry name" value="Hydroxyacylglutathione_Hdrlase"/>
</dbReference>
<dbReference type="HAMAP" id="MF_01374">
    <property type="entry name" value="Glyoxalase_2"/>
    <property type="match status" value="1"/>
</dbReference>
<keyword evidence="10" id="KW-1185">Reference proteome</keyword>
<dbReference type="Pfam" id="PF16123">
    <property type="entry name" value="HAGH_C"/>
    <property type="match status" value="1"/>
</dbReference>